<dbReference type="SMART" id="SM00567">
    <property type="entry name" value="EZ_HEAT"/>
    <property type="match status" value="3"/>
</dbReference>
<dbReference type="Gene3D" id="1.25.10.10">
    <property type="entry name" value="Leucine-rich Repeat Variant"/>
    <property type="match status" value="1"/>
</dbReference>
<evidence type="ECO:0000313" key="1">
    <source>
        <dbReference type="EMBL" id="PIT38216.1"/>
    </source>
</evidence>
<sequence>MTRSAYSKKQENIEFQYWQRCRFLPEDKLIALLGHNNFKLSLEAARVSLLKGGSRVIKVAQINCFSNNYRTRALAAFILGEINLSAKEEKQVIDKLSDLALTDKSATVRSYAVVSFGRRCNEAKKNFSDSLISLAENTILDKSVNVRRSTAFILSMFDNEASIPLLIKLLKDSHSEVKDWAAFAVNINGYDTPEIRNCFVLLLNENNFEVRYEAIIGLSKWKDKRVTEVLIKELSKDIVYDEMVEAAGYLGNVALLPVLYEIKKKWGLFDELNTSIKILEHLKIKL</sequence>
<dbReference type="InterPro" id="IPR016024">
    <property type="entry name" value="ARM-type_fold"/>
</dbReference>
<evidence type="ECO:0008006" key="3">
    <source>
        <dbReference type="Google" id="ProtNLM"/>
    </source>
</evidence>
<comment type="caution">
    <text evidence="1">The sequence shown here is derived from an EMBL/GenBank/DDBJ whole genome shotgun (WGS) entry which is preliminary data.</text>
</comment>
<organism evidence="1 2">
    <name type="scientific">Snodgrassella alvi</name>
    <dbReference type="NCBI Taxonomy" id="1196083"/>
    <lineage>
        <taxon>Bacteria</taxon>
        <taxon>Pseudomonadati</taxon>
        <taxon>Pseudomonadota</taxon>
        <taxon>Betaproteobacteria</taxon>
        <taxon>Neisseriales</taxon>
        <taxon>Neisseriaceae</taxon>
        <taxon>Snodgrassella</taxon>
    </lineage>
</organism>
<dbReference type="Proteomes" id="UP000230202">
    <property type="component" value="Unassembled WGS sequence"/>
</dbReference>
<dbReference type="InterPro" id="IPR004155">
    <property type="entry name" value="PBS_lyase_HEAT"/>
</dbReference>
<keyword evidence="2" id="KW-1185">Reference proteome</keyword>
<gene>
    <name evidence="1" type="ORF">BHC54_06580</name>
</gene>
<dbReference type="SUPFAM" id="SSF48371">
    <property type="entry name" value="ARM repeat"/>
    <property type="match status" value="1"/>
</dbReference>
<dbReference type="Pfam" id="PF03130">
    <property type="entry name" value="HEAT_PBS"/>
    <property type="match status" value="1"/>
</dbReference>
<accession>A0A2N9X4W3</accession>
<evidence type="ECO:0000313" key="2">
    <source>
        <dbReference type="Proteomes" id="UP000230202"/>
    </source>
</evidence>
<name>A0A2N9X4W3_9NEIS</name>
<dbReference type="AlphaFoldDB" id="A0A2N9X4W3"/>
<dbReference type="RefSeq" id="WP_180295863.1">
    <property type="nucleotide sequence ID" value="NZ_MEIL01000029.1"/>
</dbReference>
<dbReference type="InterPro" id="IPR011989">
    <property type="entry name" value="ARM-like"/>
</dbReference>
<protein>
    <recommendedName>
        <fullName evidence="3">Lyase</fullName>
    </recommendedName>
</protein>
<dbReference type="EMBL" id="MEIL01000029">
    <property type="protein sequence ID" value="PIT38216.1"/>
    <property type="molecule type" value="Genomic_DNA"/>
</dbReference>
<reference evidence="1" key="1">
    <citation type="journal article" date="2017" name="MBio">
        <title>Type VI secretion-mediated competition in the bee gut microbiome.</title>
        <authorList>
            <person name="Steele M.I."/>
            <person name="Kwong W.K."/>
            <person name="Powell J.E."/>
            <person name="Whiteley M."/>
            <person name="Moran N.A."/>
        </authorList>
    </citation>
    <scope>NUCLEOTIDE SEQUENCE [LARGE SCALE GENOMIC DNA]</scope>
    <source>
        <strain evidence="1">WkB273</strain>
    </source>
</reference>
<proteinExistence type="predicted"/>